<evidence type="ECO:0000313" key="1">
    <source>
        <dbReference type="EMBL" id="SVD43981.1"/>
    </source>
</evidence>
<protein>
    <recommendedName>
        <fullName evidence="2">DNA methylase N-4/N-6 domain-containing protein</fullName>
    </recommendedName>
</protein>
<dbReference type="Gene3D" id="3.40.50.150">
    <property type="entry name" value="Vaccinia Virus protein VP39"/>
    <property type="match status" value="1"/>
</dbReference>
<reference evidence="1" key="1">
    <citation type="submission" date="2018-05" db="EMBL/GenBank/DDBJ databases">
        <authorList>
            <person name="Lanie J.A."/>
            <person name="Ng W.-L."/>
            <person name="Kazmierczak K.M."/>
            <person name="Andrzejewski T.M."/>
            <person name="Davidsen T.M."/>
            <person name="Wayne K.J."/>
            <person name="Tettelin H."/>
            <person name="Glass J.I."/>
            <person name="Rusch D."/>
            <person name="Podicherti R."/>
            <person name="Tsui H.-C.T."/>
            <person name="Winkler M.E."/>
        </authorList>
    </citation>
    <scope>NUCLEOTIDE SEQUENCE</scope>
</reference>
<proteinExistence type="predicted"/>
<dbReference type="EMBL" id="UINC01150765">
    <property type="protein sequence ID" value="SVD43981.1"/>
    <property type="molecule type" value="Genomic_DNA"/>
</dbReference>
<feature type="non-terminal residue" evidence="1">
    <location>
        <position position="75"/>
    </location>
</feature>
<name>A0A382VDM5_9ZZZZ</name>
<dbReference type="InterPro" id="IPR029063">
    <property type="entry name" value="SAM-dependent_MTases_sf"/>
</dbReference>
<organism evidence="1">
    <name type="scientific">marine metagenome</name>
    <dbReference type="NCBI Taxonomy" id="408172"/>
    <lineage>
        <taxon>unclassified sequences</taxon>
        <taxon>metagenomes</taxon>
        <taxon>ecological metagenomes</taxon>
    </lineage>
</organism>
<accession>A0A382VDM5</accession>
<evidence type="ECO:0008006" key="2">
    <source>
        <dbReference type="Google" id="ProtNLM"/>
    </source>
</evidence>
<dbReference type="SUPFAM" id="SSF53335">
    <property type="entry name" value="S-adenosyl-L-methionine-dependent methyltransferases"/>
    <property type="match status" value="1"/>
</dbReference>
<dbReference type="AlphaFoldDB" id="A0A382VDM5"/>
<sequence>MAARFDEDVRSKQWHPFLPANYRVVLQALVARRAPDVRFLEWGSATGVITIMADLLGYEAYGIELDADLVDVARE</sequence>
<gene>
    <name evidence="1" type="ORF">METZ01_LOCUS396835</name>
</gene>